<name>A0A5K3FRJ8_MESCO</name>
<dbReference type="AlphaFoldDB" id="A0A5K3FRJ8"/>
<reference evidence="1" key="1">
    <citation type="submission" date="2019-11" db="UniProtKB">
        <authorList>
            <consortium name="WormBaseParasite"/>
        </authorList>
    </citation>
    <scope>IDENTIFICATION</scope>
</reference>
<proteinExistence type="predicted"/>
<sequence length="130" mass="14817">MKTRHISKCHEFIAEHSDRRQLKVLSRRPHSPAFLSPTLLGSGVRARSEVCAQVYEDEALRYDTSPCVRLQQQCSPTHPHLRTPSPDAAQPCHAAVTRLTETVYALTPSSVRIWCWQPILRVLRGGKFWC</sequence>
<dbReference type="WBParaSite" id="MCU_010763-RA">
    <property type="protein sequence ID" value="MCU_010763-RA"/>
    <property type="gene ID" value="MCU_010763"/>
</dbReference>
<organism evidence="1">
    <name type="scientific">Mesocestoides corti</name>
    <name type="common">Flatworm</name>
    <dbReference type="NCBI Taxonomy" id="53468"/>
    <lineage>
        <taxon>Eukaryota</taxon>
        <taxon>Metazoa</taxon>
        <taxon>Spiralia</taxon>
        <taxon>Lophotrochozoa</taxon>
        <taxon>Platyhelminthes</taxon>
        <taxon>Cestoda</taxon>
        <taxon>Eucestoda</taxon>
        <taxon>Cyclophyllidea</taxon>
        <taxon>Mesocestoididae</taxon>
        <taxon>Mesocestoides</taxon>
    </lineage>
</organism>
<evidence type="ECO:0000313" key="1">
    <source>
        <dbReference type="WBParaSite" id="MCU_010763-RA"/>
    </source>
</evidence>
<accession>A0A5K3FRJ8</accession>
<protein>
    <submittedName>
        <fullName evidence="1">Uncharacterized protein</fullName>
    </submittedName>
</protein>